<dbReference type="EMBL" id="MLHG01000118">
    <property type="protein sequence ID" value="OOF35970.1"/>
    <property type="molecule type" value="Genomic_DNA"/>
</dbReference>
<dbReference type="GO" id="GO:0032259">
    <property type="term" value="P:methylation"/>
    <property type="evidence" value="ECO:0007669"/>
    <property type="project" value="UniProtKB-KW"/>
</dbReference>
<dbReference type="PANTHER" id="PTHR42933">
    <property type="entry name" value="SLR6095 PROTEIN"/>
    <property type="match status" value="1"/>
</dbReference>
<dbReference type="GO" id="GO:0009307">
    <property type="term" value="P:DNA restriction-modification system"/>
    <property type="evidence" value="ECO:0007669"/>
    <property type="project" value="UniProtKB-KW"/>
</dbReference>
<comment type="catalytic activity">
    <reaction evidence="7">
        <text>a 2'-deoxyadenosine in DNA + S-adenosyl-L-methionine = an N(6)-methyl-2'-deoxyadenosine in DNA + S-adenosyl-L-homocysteine + H(+)</text>
        <dbReference type="Rhea" id="RHEA:15197"/>
        <dbReference type="Rhea" id="RHEA-COMP:12418"/>
        <dbReference type="Rhea" id="RHEA-COMP:12419"/>
        <dbReference type="ChEBI" id="CHEBI:15378"/>
        <dbReference type="ChEBI" id="CHEBI:57856"/>
        <dbReference type="ChEBI" id="CHEBI:59789"/>
        <dbReference type="ChEBI" id="CHEBI:90615"/>
        <dbReference type="ChEBI" id="CHEBI:90616"/>
        <dbReference type="EC" id="2.1.1.72"/>
    </reaction>
</comment>
<sequence length="253" mass="29493">MDFEQKFTALFKSIAPHYRRSEVFYDFITILGLEFYLVLYGESADETLKQRYQTAVGHYTDEEKQKLVELSVIVVEALENKSYDFLGSVFMGLELGDRYKAQHFTPSHVAYAMAAMTLSNCHELIQRRGFITLQEPTCGSGVMIIESYNYLRQEQFNPQQQMWVQARDLDFTAAMMCYIQMTLLHIPGEVIIGDTLQNEVHHHLYTTAHLWGNWNNKLACADLETEPEIQQIESEPVEELPFEIDWESEPMFY</sequence>
<dbReference type="AlphaFoldDB" id="A0A1V3I7R8"/>
<keyword evidence="10" id="KW-1185">Reference proteome</keyword>
<dbReference type="InterPro" id="IPR029063">
    <property type="entry name" value="SAM-dependent_MTases_sf"/>
</dbReference>
<keyword evidence="9" id="KW-0378">Hydrolase</keyword>
<keyword evidence="4" id="KW-0808">Transferase</keyword>
<dbReference type="InterPro" id="IPR003356">
    <property type="entry name" value="DNA_methylase_A-5"/>
</dbReference>
<dbReference type="EC" id="2.1.1.72" evidence="2"/>
<dbReference type="GO" id="GO:0008170">
    <property type="term" value="F:N-methyltransferase activity"/>
    <property type="evidence" value="ECO:0007669"/>
    <property type="project" value="InterPro"/>
</dbReference>
<evidence type="ECO:0000256" key="2">
    <source>
        <dbReference type="ARBA" id="ARBA00011900"/>
    </source>
</evidence>
<organism evidence="9 10">
    <name type="scientific">Rodentibacter mrazii</name>
    <dbReference type="NCBI Taxonomy" id="1908257"/>
    <lineage>
        <taxon>Bacteria</taxon>
        <taxon>Pseudomonadati</taxon>
        <taxon>Pseudomonadota</taxon>
        <taxon>Gammaproteobacteria</taxon>
        <taxon>Pasteurellales</taxon>
        <taxon>Pasteurellaceae</taxon>
        <taxon>Rodentibacter</taxon>
    </lineage>
</organism>
<dbReference type="Gene3D" id="3.40.50.150">
    <property type="entry name" value="Vaccinia Virus protein VP39"/>
    <property type="match status" value="1"/>
</dbReference>
<dbReference type="GO" id="GO:0004519">
    <property type="term" value="F:endonuclease activity"/>
    <property type="evidence" value="ECO:0007669"/>
    <property type="project" value="UniProtKB-KW"/>
</dbReference>
<gene>
    <name evidence="9" type="ORF">BKK47_11860</name>
</gene>
<proteinExistence type="inferred from homology"/>
<evidence type="ECO:0000256" key="3">
    <source>
        <dbReference type="ARBA" id="ARBA00022603"/>
    </source>
</evidence>
<keyword evidence="9" id="KW-0540">Nuclease</keyword>
<evidence type="ECO:0000256" key="6">
    <source>
        <dbReference type="ARBA" id="ARBA00022747"/>
    </source>
</evidence>
<evidence type="ECO:0000313" key="9">
    <source>
        <dbReference type="EMBL" id="OOF35970.1"/>
    </source>
</evidence>
<dbReference type="SUPFAM" id="SSF53335">
    <property type="entry name" value="S-adenosyl-L-methionine-dependent methyltransferases"/>
    <property type="match status" value="1"/>
</dbReference>
<dbReference type="PANTHER" id="PTHR42933:SF3">
    <property type="entry name" value="TYPE I RESTRICTION ENZYME MJAVIII METHYLASE SUBUNIT"/>
    <property type="match status" value="1"/>
</dbReference>
<evidence type="ECO:0000256" key="5">
    <source>
        <dbReference type="ARBA" id="ARBA00022691"/>
    </source>
</evidence>
<dbReference type="Pfam" id="PF02384">
    <property type="entry name" value="N6_Mtase"/>
    <property type="match status" value="1"/>
</dbReference>
<keyword evidence="3" id="KW-0489">Methyltransferase</keyword>
<keyword evidence="6" id="KW-0680">Restriction system</keyword>
<accession>A0A1V3I7R8</accession>
<evidence type="ECO:0000256" key="1">
    <source>
        <dbReference type="ARBA" id="ARBA00006594"/>
    </source>
</evidence>
<evidence type="ECO:0000259" key="8">
    <source>
        <dbReference type="Pfam" id="PF02384"/>
    </source>
</evidence>
<dbReference type="InterPro" id="IPR051537">
    <property type="entry name" value="DNA_Adenine_Mtase"/>
</dbReference>
<comment type="similarity">
    <text evidence="1">Belongs to the N(4)/N(6)-methyltransferase family.</text>
</comment>
<evidence type="ECO:0000313" key="10">
    <source>
        <dbReference type="Proteomes" id="UP000189426"/>
    </source>
</evidence>
<keyword evidence="9" id="KW-0255">Endonuclease</keyword>
<dbReference type="GO" id="GO:0003677">
    <property type="term" value="F:DNA binding"/>
    <property type="evidence" value="ECO:0007669"/>
    <property type="project" value="InterPro"/>
</dbReference>
<dbReference type="RefSeq" id="WP_077495055.1">
    <property type="nucleotide sequence ID" value="NZ_MLHG01000118.1"/>
</dbReference>
<evidence type="ECO:0000256" key="4">
    <source>
        <dbReference type="ARBA" id="ARBA00022679"/>
    </source>
</evidence>
<protein>
    <recommendedName>
        <fullName evidence="2">site-specific DNA-methyltransferase (adenine-specific)</fullName>
        <ecNumber evidence="2">2.1.1.72</ecNumber>
    </recommendedName>
</protein>
<dbReference type="Proteomes" id="UP000189426">
    <property type="component" value="Unassembled WGS sequence"/>
</dbReference>
<dbReference type="STRING" id="1908257.BKK47_11860"/>
<evidence type="ECO:0000256" key="7">
    <source>
        <dbReference type="ARBA" id="ARBA00047942"/>
    </source>
</evidence>
<name>A0A1V3I7R8_9PAST</name>
<keyword evidence="5" id="KW-0949">S-adenosyl-L-methionine</keyword>
<feature type="domain" description="DNA methylase adenine-specific" evidence="8">
    <location>
        <begin position="101"/>
        <end position="203"/>
    </location>
</feature>
<dbReference type="GO" id="GO:0009007">
    <property type="term" value="F:site-specific DNA-methyltransferase (adenine-specific) activity"/>
    <property type="evidence" value="ECO:0007669"/>
    <property type="project" value="UniProtKB-EC"/>
</dbReference>
<reference evidence="9 10" key="1">
    <citation type="submission" date="2016-10" db="EMBL/GenBank/DDBJ databases">
        <title>Rodentibacter gen. nov. and new species.</title>
        <authorList>
            <person name="Christensen H."/>
        </authorList>
    </citation>
    <scope>NUCLEOTIDE SEQUENCE [LARGE SCALE GENOMIC DNA]</scope>
    <source>
        <strain evidence="9 10">Ppn418</strain>
    </source>
</reference>
<comment type="caution">
    <text evidence="9">The sequence shown here is derived from an EMBL/GenBank/DDBJ whole genome shotgun (WGS) entry which is preliminary data.</text>
</comment>